<sequence length="570" mass="66389">MARVVGIGKQSFEKIIKEKCFYVDKTAFIKEWWDNKDDVTLITRPRRFGKTLNMSMLECFFSNEYKDRGDLFEGLDIWKDEKYRELQGTYPVIFFSFAKIKQNNYTDAVSGIKRVICDEIQKYIFLKDWDGLTDEEKNNLNNITYGMDTVTAQEAINNLSNYLSRYYGKKVIILLDEYDTPMQEAYTNGYWEELVAFTRSLFNSTFKTNPYLERAIMTGITRVSRESIFSDLNNLEVVTTLSPKYTTAFGFTEHEVFNALDEFGLSEQKGEVKAWYDGFVFGEQKDIYNPWSIINYLDKKKVALYWAESSSNGLINNLIQKGSSYIKKMLETLISGKNIKVPIDEQIVFSELDYSEDAVWSLMLASGYLKVISAEELNMIRESDNEYELALTNREILFMFRKMIIRWFIPAKNETNEFIKALINGDVEAMNEYMNKVTMKTISYFDTGNVPSDEEPERFYHGFVLGLMVDQTENYIITSNRESGFGRYDIMLEPKDKNNTHYPGIIIEFKVINPRKENSLEETVKAALKQIEEKNYDAELIKKGVNKDNIHYYGFAFKGKEVLIEGKNPT</sequence>
<evidence type="ECO:0000259" key="1">
    <source>
        <dbReference type="Pfam" id="PF09820"/>
    </source>
</evidence>
<gene>
    <name evidence="2" type="ORF">APZ18_01305</name>
</gene>
<dbReference type="InterPro" id="IPR027417">
    <property type="entry name" value="P-loop_NTPase"/>
</dbReference>
<name>A0AAW3JSM4_9FIRM</name>
<dbReference type="Pfam" id="PF09820">
    <property type="entry name" value="AAA-ATPase_like"/>
    <property type="match status" value="1"/>
</dbReference>
<evidence type="ECO:0000313" key="2">
    <source>
        <dbReference type="EMBL" id="KQC85868.1"/>
    </source>
</evidence>
<accession>A0AAW3JSM4</accession>
<dbReference type="InterPro" id="IPR012547">
    <property type="entry name" value="PDDEXK_9"/>
</dbReference>
<dbReference type="PANTHER" id="PTHR34825:SF1">
    <property type="entry name" value="AAA-ATPASE-LIKE DOMAIN-CONTAINING PROTEIN"/>
    <property type="match status" value="1"/>
</dbReference>
<feature type="domain" description="AAA-ATPase-like" evidence="1">
    <location>
        <begin position="7"/>
        <end position="229"/>
    </location>
</feature>
<dbReference type="EMBL" id="LLKB01000001">
    <property type="protein sequence ID" value="KQC85868.1"/>
    <property type="molecule type" value="Genomic_DNA"/>
</dbReference>
<proteinExistence type="predicted"/>
<dbReference type="PANTHER" id="PTHR34825">
    <property type="entry name" value="CONSERVED PROTEIN, WITH A WEAK D-GALACTARATE DEHYDRATASE/ALTRONATE HYDROLASE DOMAIN"/>
    <property type="match status" value="1"/>
</dbReference>
<dbReference type="Pfam" id="PF08011">
    <property type="entry name" value="PDDEXK_9"/>
    <property type="match status" value="1"/>
</dbReference>
<dbReference type="RefSeq" id="WP_055940890.1">
    <property type="nucleotide sequence ID" value="NZ_JAQDCV010000010.1"/>
</dbReference>
<keyword evidence="3" id="KW-1185">Reference proteome</keyword>
<reference evidence="2 3" key="1">
    <citation type="submission" date="2015-10" db="EMBL/GenBank/DDBJ databases">
        <title>Butyribacter intestini gen. nov., sp. nov., a butyric acid-producing bacterium of the family Lachnospiraceae isolated from the human faeces.</title>
        <authorList>
            <person name="Zou Y."/>
            <person name="Xue W."/>
            <person name="Luo G."/>
            <person name="Lv M."/>
        </authorList>
    </citation>
    <scope>NUCLEOTIDE SEQUENCE [LARGE SCALE GENOMIC DNA]</scope>
    <source>
        <strain evidence="2 3">TF01-11</strain>
    </source>
</reference>
<dbReference type="SUPFAM" id="SSF52540">
    <property type="entry name" value="P-loop containing nucleoside triphosphate hydrolases"/>
    <property type="match status" value="1"/>
</dbReference>
<dbReference type="AlphaFoldDB" id="A0AAW3JSM4"/>
<dbReference type="Proteomes" id="UP000050833">
    <property type="component" value="Unassembled WGS sequence"/>
</dbReference>
<evidence type="ECO:0000313" key="3">
    <source>
        <dbReference type="Proteomes" id="UP000050833"/>
    </source>
</evidence>
<dbReference type="InterPro" id="IPR018631">
    <property type="entry name" value="AAA-ATPase-like_dom"/>
</dbReference>
<protein>
    <recommendedName>
        <fullName evidence="1">AAA-ATPase-like domain-containing protein</fullName>
    </recommendedName>
</protein>
<organism evidence="2 3">
    <name type="scientific">Butyribacter intestini</name>
    <dbReference type="NCBI Taxonomy" id="1703332"/>
    <lineage>
        <taxon>Bacteria</taxon>
        <taxon>Bacillati</taxon>
        <taxon>Bacillota</taxon>
        <taxon>Clostridia</taxon>
        <taxon>Lachnospirales</taxon>
        <taxon>Lachnospiraceae</taxon>
        <taxon>Butyribacter</taxon>
    </lineage>
</organism>
<comment type="caution">
    <text evidence="2">The sequence shown here is derived from an EMBL/GenBank/DDBJ whole genome shotgun (WGS) entry which is preliminary data.</text>
</comment>
<dbReference type="Gene3D" id="3.40.50.300">
    <property type="entry name" value="P-loop containing nucleotide triphosphate hydrolases"/>
    <property type="match status" value="1"/>
</dbReference>